<dbReference type="EMBL" id="KN818309">
    <property type="protein sequence ID" value="KIL59801.1"/>
    <property type="molecule type" value="Genomic_DNA"/>
</dbReference>
<evidence type="ECO:0000313" key="4">
    <source>
        <dbReference type="Proteomes" id="UP000054549"/>
    </source>
</evidence>
<comment type="similarity">
    <text evidence="1">Belongs to the ATP-dependent AMP-binding enzyme family.</text>
</comment>
<dbReference type="InParanoid" id="A0A0C2WSS5"/>
<dbReference type="STRING" id="946122.A0A0C2WSS5"/>
<dbReference type="GO" id="GO:0006631">
    <property type="term" value="P:fatty acid metabolic process"/>
    <property type="evidence" value="ECO:0007669"/>
    <property type="project" value="TreeGrafter"/>
</dbReference>
<sequence>MDVELEANHIALLQHRAKNSGNAVLFKLPILRGSGPPQEWNDVTVAEFAAEVDKVASFVMTELKARGIPPRSVVSVLYSGSRHQDLIYTIALARASYIPQMCIDDLTHPGIIFALMEKAGSRMILYDPSLEHVMVNCPFPKLALNPIETIESCSTVSSDSVLPTIEDLSSGLDVCFIYLTSGSTSGSPKIVPLTQKFVSIYYKTQFGIWLDGRCFDTQNGFLSRGSICAVASMIQYLGCLYTGSCIVRPSKMRFSTEELLNMVNVCGLNHMTTYGTWLAPHIQAAKKDPVALKLLQEMRTVSYGGVPISIADDDWCFQNDIPLMDMYATTECGTLMVSVPGKPARFMHPVSGISYRFDPLTDTTTEVDNPASTQLLKFILLADSPQIPQPHLLSTDGNFHTGDLFEKQLDGSYLFRGRADDWIKSEDASLIDTKAIEEKIYDVCSDLVKKCIVVGHLRPSPALFIEVHHDDLSVISEDSLKVLVLQRLEDFNARQYTHERITDKRLIFIVDEGVLPRTRKGNFRRRAIEQKYQKELDAVYMSLYGLSLST</sequence>
<dbReference type="Proteomes" id="UP000054549">
    <property type="component" value="Unassembled WGS sequence"/>
</dbReference>
<accession>A0A0C2WSS5</accession>
<evidence type="ECO:0000259" key="2">
    <source>
        <dbReference type="Pfam" id="PF00501"/>
    </source>
</evidence>
<dbReference type="AlphaFoldDB" id="A0A0C2WSS5"/>
<gene>
    <name evidence="3" type="ORF">M378DRAFT_14552</name>
</gene>
<proteinExistence type="inferred from homology"/>
<protein>
    <recommendedName>
        <fullName evidence="2">AMP-dependent synthetase/ligase domain-containing protein</fullName>
    </recommendedName>
</protein>
<dbReference type="Pfam" id="PF00501">
    <property type="entry name" value="AMP-binding"/>
    <property type="match status" value="1"/>
</dbReference>
<evidence type="ECO:0000256" key="1">
    <source>
        <dbReference type="ARBA" id="ARBA00006432"/>
    </source>
</evidence>
<keyword evidence="4" id="KW-1185">Reference proteome</keyword>
<reference evidence="3 4" key="1">
    <citation type="submission" date="2014-04" db="EMBL/GenBank/DDBJ databases">
        <title>Evolutionary Origins and Diversification of the Mycorrhizal Mutualists.</title>
        <authorList>
            <consortium name="DOE Joint Genome Institute"/>
            <consortium name="Mycorrhizal Genomics Consortium"/>
            <person name="Kohler A."/>
            <person name="Kuo A."/>
            <person name="Nagy L.G."/>
            <person name="Floudas D."/>
            <person name="Copeland A."/>
            <person name="Barry K.W."/>
            <person name="Cichocki N."/>
            <person name="Veneault-Fourrey C."/>
            <person name="LaButti K."/>
            <person name="Lindquist E.A."/>
            <person name="Lipzen A."/>
            <person name="Lundell T."/>
            <person name="Morin E."/>
            <person name="Murat C."/>
            <person name="Riley R."/>
            <person name="Ohm R."/>
            <person name="Sun H."/>
            <person name="Tunlid A."/>
            <person name="Henrissat B."/>
            <person name="Grigoriev I.V."/>
            <person name="Hibbett D.S."/>
            <person name="Martin F."/>
        </authorList>
    </citation>
    <scope>NUCLEOTIDE SEQUENCE [LARGE SCALE GENOMIC DNA]</scope>
    <source>
        <strain evidence="3 4">Koide BX008</strain>
    </source>
</reference>
<dbReference type="PANTHER" id="PTHR43201">
    <property type="entry name" value="ACYL-COA SYNTHETASE"/>
    <property type="match status" value="1"/>
</dbReference>
<dbReference type="OrthoDB" id="2944431at2759"/>
<dbReference type="Pfam" id="PF23562">
    <property type="entry name" value="AMP-binding_C_3"/>
    <property type="match status" value="1"/>
</dbReference>
<dbReference type="GO" id="GO:0031956">
    <property type="term" value="F:medium-chain fatty acid-CoA ligase activity"/>
    <property type="evidence" value="ECO:0007669"/>
    <property type="project" value="TreeGrafter"/>
</dbReference>
<dbReference type="HOGENOM" id="CLU_037349_1_0_1"/>
<dbReference type="SUPFAM" id="SSF56801">
    <property type="entry name" value="Acetyl-CoA synthetase-like"/>
    <property type="match status" value="1"/>
</dbReference>
<feature type="domain" description="AMP-dependent synthetase/ligase" evidence="2">
    <location>
        <begin position="17"/>
        <end position="342"/>
    </location>
</feature>
<evidence type="ECO:0000313" key="3">
    <source>
        <dbReference type="EMBL" id="KIL59801.1"/>
    </source>
</evidence>
<dbReference type="PANTHER" id="PTHR43201:SF8">
    <property type="entry name" value="ACYL-COA SYNTHETASE FAMILY MEMBER 3"/>
    <property type="match status" value="1"/>
</dbReference>
<name>A0A0C2WSS5_AMAMK</name>
<organism evidence="3 4">
    <name type="scientific">Amanita muscaria (strain Koide BX008)</name>
    <dbReference type="NCBI Taxonomy" id="946122"/>
    <lineage>
        <taxon>Eukaryota</taxon>
        <taxon>Fungi</taxon>
        <taxon>Dikarya</taxon>
        <taxon>Basidiomycota</taxon>
        <taxon>Agaricomycotina</taxon>
        <taxon>Agaricomycetes</taxon>
        <taxon>Agaricomycetidae</taxon>
        <taxon>Agaricales</taxon>
        <taxon>Pluteineae</taxon>
        <taxon>Amanitaceae</taxon>
        <taxon>Amanita</taxon>
    </lineage>
</organism>
<dbReference type="InterPro" id="IPR000873">
    <property type="entry name" value="AMP-dep_synth/lig_dom"/>
</dbReference>
<dbReference type="InterPro" id="IPR042099">
    <property type="entry name" value="ANL_N_sf"/>
</dbReference>
<dbReference type="Gene3D" id="3.40.50.12780">
    <property type="entry name" value="N-terminal domain of ligase-like"/>
    <property type="match status" value="1"/>
</dbReference>